<feature type="transmembrane region" description="Helical" evidence="1">
    <location>
        <begin position="60"/>
        <end position="78"/>
    </location>
</feature>
<gene>
    <name evidence="2" type="ORF">Sjap_019877</name>
</gene>
<proteinExistence type="predicted"/>
<reference evidence="2 3" key="1">
    <citation type="submission" date="2024-01" db="EMBL/GenBank/DDBJ databases">
        <title>Genome assemblies of Stephania.</title>
        <authorList>
            <person name="Yang L."/>
        </authorList>
    </citation>
    <scope>NUCLEOTIDE SEQUENCE [LARGE SCALE GENOMIC DNA]</scope>
    <source>
        <strain evidence="2">QJT</strain>
        <tissue evidence="2">Leaf</tissue>
    </source>
</reference>
<comment type="caution">
    <text evidence="2">The sequence shown here is derived from an EMBL/GenBank/DDBJ whole genome shotgun (WGS) entry which is preliminary data.</text>
</comment>
<keyword evidence="1" id="KW-0812">Transmembrane</keyword>
<organism evidence="2 3">
    <name type="scientific">Stephania japonica</name>
    <dbReference type="NCBI Taxonomy" id="461633"/>
    <lineage>
        <taxon>Eukaryota</taxon>
        <taxon>Viridiplantae</taxon>
        <taxon>Streptophyta</taxon>
        <taxon>Embryophyta</taxon>
        <taxon>Tracheophyta</taxon>
        <taxon>Spermatophyta</taxon>
        <taxon>Magnoliopsida</taxon>
        <taxon>Ranunculales</taxon>
        <taxon>Menispermaceae</taxon>
        <taxon>Menispermoideae</taxon>
        <taxon>Cissampelideae</taxon>
        <taxon>Stephania</taxon>
    </lineage>
</organism>
<keyword evidence="1" id="KW-1133">Transmembrane helix</keyword>
<feature type="transmembrane region" description="Helical" evidence="1">
    <location>
        <begin position="29"/>
        <end position="53"/>
    </location>
</feature>
<evidence type="ECO:0000256" key="1">
    <source>
        <dbReference type="SAM" id="Phobius"/>
    </source>
</evidence>
<accession>A0AAP0F701</accession>
<sequence length="123" mass="14023">MFDEMLHLDVRSWTAMNFAYLIVEETEELAAWSAIIVYCFDLGTQTLVFLLYVQLEGKQYSIWFYCIGVVGGSFATSMTKISAYNLYSVKYGVADEGLLDSEGYVDNNEISLRIVNTRLKQVN</sequence>
<dbReference type="EMBL" id="JBBNAE010000008">
    <property type="protein sequence ID" value="KAK9102623.1"/>
    <property type="molecule type" value="Genomic_DNA"/>
</dbReference>
<keyword evidence="1" id="KW-0472">Membrane</keyword>
<evidence type="ECO:0000313" key="2">
    <source>
        <dbReference type="EMBL" id="KAK9102623.1"/>
    </source>
</evidence>
<dbReference type="Proteomes" id="UP001417504">
    <property type="component" value="Unassembled WGS sequence"/>
</dbReference>
<dbReference type="AlphaFoldDB" id="A0AAP0F701"/>
<keyword evidence="3" id="KW-1185">Reference proteome</keyword>
<evidence type="ECO:0000313" key="3">
    <source>
        <dbReference type="Proteomes" id="UP001417504"/>
    </source>
</evidence>
<name>A0AAP0F701_9MAGN</name>
<protein>
    <submittedName>
        <fullName evidence="2">Uncharacterized protein</fullName>
    </submittedName>
</protein>